<evidence type="ECO:0000259" key="6">
    <source>
        <dbReference type="PROSITE" id="PS00662"/>
    </source>
</evidence>
<comment type="subcellular location">
    <subcellularLocation>
        <location evidence="1">Cytoplasm</location>
    </subcellularLocation>
</comment>
<dbReference type="InterPro" id="IPR001482">
    <property type="entry name" value="T2SS/T4SS_dom"/>
</dbReference>
<dbReference type="Pfam" id="PF05157">
    <property type="entry name" value="MshEN"/>
    <property type="match status" value="1"/>
</dbReference>
<accession>A0A0M5MPQ7</accession>
<dbReference type="SUPFAM" id="SSF52540">
    <property type="entry name" value="P-loop containing nucleoside triphosphate hydrolases"/>
    <property type="match status" value="1"/>
</dbReference>
<dbReference type="Gene3D" id="3.40.50.300">
    <property type="entry name" value="P-loop containing nucleotide triphosphate hydrolases"/>
    <property type="match status" value="1"/>
</dbReference>
<feature type="compositionally biased region" description="Low complexity" evidence="5">
    <location>
        <begin position="62"/>
        <end position="81"/>
    </location>
</feature>
<dbReference type="Gene3D" id="3.30.450.90">
    <property type="match status" value="1"/>
</dbReference>
<dbReference type="PROSITE" id="PS00662">
    <property type="entry name" value="T2SP_E"/>
    <property type="match status" value="1"/>
</dbReference>
<dbReference type="InterPro" id="IPR003593">
    <property type="entry name" value="AAA+_ATPase"/>
</dbReference>
<reference evidence="7 8" key="1">
    <citation type="submission" date="2015-09" db="EMBL/GenBank/DDBJ databases">
        <title>Complete genome of Psychrobacter urativorans R10.10B.</title>
        <authorList>
            <person name="See-Too W.S."/>
            <person name="Chan K.G."/>
        </authorList>
    </citation>
    <scope>NUCLEOTIDE SEQUENCE [LARGE SCALE GENOMIC DNA]</scope>
    <source>
        <strain evidence="7 8">R10.10B</strain>
    </source>
</reference>
<dbReference type="PANTHER" id="PTHR30258">
    <property type="entry name" value="TYPE II SECRETION SYSTEM PROTEIN GSPE-RELATED"/>
    <property type="match status" value="1"/>
</dbReference>
<feature type="region of interest" description="Disordered" evidence="5">
    <location>
        <begin position="62"/>
        <end position="82"/>
    </location>
</feature>
<organism evidence="7 8">
    <name type="scientific">Psychrobacter urativorans</name>
    <dbReference type="NCBI Taxonomy" id="45610"/>
    <lineage>
        <taxon>Bacteria</taxon>
        <taxon>Pseudomonadati</taxon>
        <taxon>Pseudomonadota</taxon>
        <taxon>Gammaproteobacteria</taxon>
        <taxon>Moraxellales</taxon>
        <taxon>Moraxellaceae</taxon>
        <taxon>Psychrobacter</taxon>
    </lineage>
</organism>
<evidence type="ECO:0000256" key="3">
    <source>
        <dbReference type="ARBA" id="ARBA00022741"/>
    </source>
</evidence>
<dbReference type="GO" id="GO:0005886">
    <property type="term" value="C:plasma membrane"/>
    <property type="evidence" value="ECO:0007669"/>
    <property type="project" value="TreeGrafter"/>
</dbReference>
<evidence type="ECO:0000256" key="5">
    <source>
        <dbReference type="SAM" id="MobiDB-lite"/>
    </source>
</evidence>
<gene>
    <name evidence="7" type="ORF">AOC03_02545</name>
</gene>
<dbReference type="AlphaFoldDB" id="A0A0M5MPQ7"/>
<dbReference type="Proteomes" id="UP000059847">
    <property type="component" value="Chromosome"/>
</dbReference>
<dbReference type="KEGG" id="pur:AOC03_02545"/>
<dbReference type="InterPro" id="IPR027417">
    <property type="entry name" value="P-loop_NTPase"/>
</dbReference>
<evidence type="ECO:0000313" key="8">
    <source>
        <dbReference type="Proteomes" id="UP000059847"/>
    </source>
</evidence>
<proteinExistence type="inferred from homology"/>
<dbReference type="SMART" id="SM00382">
    <property type="entry name" value="AAA"/>
    <property type="match status" value="1"/>
</dbReference>
<dbReference type="OrthoDB" id="9804785at2"/>
<protein>
    <submittedName>
        <fullName evidence="7">Type II secretion system protein E</fullName>
    </submittedName>
</protein>
<dbReference type="PANTHER" id="PTHR30258:SF13">
    <property type="entry name" value="SECRETION PATHWAY ATPASE-RELATED"/>
    <property type="match status" value="1"/>
</dbReference>
<dbReference type="GO" id="GO:0016887">
    <property type="term" value="F:ATP hydrolysis activity"/>
    <property type="evidence" value="ECO:0007669"/>
    <property type="project" value="TreeGrafter"/>
</dbReference>
<evidence type="ECO:0000256" key="1">
    <source>
        <dbReference type="ARBA" id="ARBA00004496"/>
    </source>
</evidence>
<dbReference type="FunFam" id="3.40.50.300:FF:000398">
    <property type="entry name" value="Type IV pilus assembly ATPase PilB"/>
    <property type="match status" value="1"/>
</dbReference>
<feature type="domain" description="Bacterial type II secretion system protein E" evidence="6">
    <location>
        <begin position="427"/>
        <end position="441"/>
    </location>
</feature>
<keyword evidence="4" id="KW-0067">ATP-binding</keyword>
<dbReference type="Pfam" id="PF00437">
    <property type="entry name" value="T2SSE"/>
    <property type="match status" value="1"/>
</dbReference>
<dbReference type="STRING" id="45610.AOC03_02545"/>
<dbReference type="GO" id="GO:0005524">
    <property type="term" value="F:ATP binding"/>
    <property type="evidence" value="ECO:0007669"/>
    <property type="project" value="UniProtKB-KW"/>
</dbReference>
<evidence type="ECO:0000256" key="2">
    <source>
        <dbReference type="ARBA" id="ARBA00006611"/>
    </source>
</evidence>
<dbReference type="EMBL" id="CP012678">
    <property type="protein sequence ID" value="ALF59062.1"/>
    <property type="molecule type" value="Genomic_DNA"/>
</dbReference>
<dbReference type="SUPFAM" id="SSF160246">
    <property type="entry name" value="EspE N-terminal domain-like"/>
    <property type="match status" value="1"/>
</dbReference>
<keyword evidence="3" id="KW-0547">Nucleotide-binding</keyword>
<evidence type="ECO:0000313" key="7">
    <source>
        <dbReference type="EMBL" id="ALF59062.1"/>
    </source>
</evidence>
<dbReference type="CDD" id="cd01129">
    <property type="entry name" value="PulE-GspE-like"/>
    <property type="match status" value="1"/>
</dbReference>
<evidence type="ECO:0000256" key="4">
    <source>
        <dbReference type="ARBA" id="ARBA00022840"/>
    </source>
</evidence>
<dbReference type="InterPro" id="IPR037257">
    <property type="entry name" value="T2SS_E_N_sf"/>
</dbReference>
<sequence>MSVPKFSLVVDLRWCLDELLADRVIDQRGYNLVITSRRDKAQHPLITIADFGLPNGHHLGNNSLGSSNLGNNSQNTSSEQTSNEHKLTLTWLNQWLAAKASMPIVRIDPLKIDVPAVTQIMSFDYARTQHILPIEVSDTDVVIGTDQPFYSDWYSNIDKIIKSKTYRTVYINPEQIKRYRQEFYQVTHAIAGANNAHKRAAADVSNVEALLQLGDNANPDANDQHIVKVVDWLLQYAFEQRASDIHLEPRRETGKVRFRIDGVLHSVYEMPIAIMVAVTARIKILARLNVAEKRKPQDGRLKTRTHNGIETELRLSTLPTAFGEKLVMRVFDPEVLVRSFAQLGLSGKQLAMWQELTAHPNGIILVTGPTGSGKTTTLYSTLKQLATEQVNVCTIEDPIEMIEPAFNQMQINTGIDLHFADGIRSLMRQDPDIIMVGEIRDSETANMAVQASLTGHLVLSTLHTNDAPSSLTRLHDLGVQPFLTSATILGVMAQRLLRTLCPHCKQAHTVTADSEIAIQWQELVQPWRASLPAQVYSAQGCEHCRHTGYQGRIGLYEIMPLSNELKKLVAADANLDVIKQQAYREGLQPLRLSGAKRISEGVTTMEEVMRVVPMQ</sequence>
<dbReference type="RefSeq" id="WP_062533458.1">
    <property type="nucleotide sequence ID" value="NZ_CP012678.1"/>
</dbReference>
<keyword evidence="8" id="KW-1185">Reference proteome</keyword>
<dbReference type="InterPro" id="IPR007831">
    <property type="entry name" value="T2SS_GspE_N"/>
</dbReference>
<comment type="similarity">
    <text evidence="2">Belongs to the GSP E family.</text>
</comment>
<dbReference type="GO" id="GO:0005737">
    <property type="term" value="C:cytoplasm"/>
    <property type="evidence" value="ECO:0007669"/>
    <property type="project" value="UniProtKB-SubCell"/>
</dbReference>
<name>A0A0M5MPQ7_9GAMM</name>